<comment type="catalytic activity">
    <reaction evidence="20">
        <text>Cu(+)(in) + ATP + H2O = Cu(+)(out) + ADP + phosphate + H(+)</text>
        <dbReference type="Rhea" id="RHEA:25792"/>
        <dbReference type="ChEBI" id="CHEBI:15377"/>
        <dbReference type="ChEBI" id="CHEBI:15378"/>
        <dbReference type="ChEBI" id="CHEBI:30616"/>
        <dbReference type="ChEBI" id="CHEBI:43474"/>
        <dbReference type="ChEBI" id="CHEBI:49552"/>
        <dbReference type="ChEBI" id="CHEBI:456216"/>
        <dbReference type="EC" id="7.2.2.8"/>
    </reaction>
</comment>
<keyword evidence="11 21" id="KW-0067">ATP-binding</keyword>
<dbReference type="SUPFAM" id="SSF56784">
    <property type="entry name" value="HAD-like"/>
    <property type="match status" value="1"/>
</dbReference>
<dbReference type="CDD" id="cd00371">
    <property type="entry name" value="HMA"/>
    <property type="match status" value="2"/>
</dbReference>
<keyword evidence="24" id="KW-1185">Reference proteome</keyword>
<keyword evidence="14 21" id="KW-1133">Transmembrane helix</keyword>
<dbReference type="InterPro" id="IPR023298">
    <property type="entry name" value="ATPase_P-typ_TM_dom_sf"/>
</dbReference>
<feature type="domain" description="HMA" evidence="22">
    <location>
        <begin position="1"/>
        <end position="67"/>
    </location>
</feature>
<dbReference type="NCBIfam" id="TIGR01494">
    <property type="entry name" value="ATPase_P-type"/>
    <property type="match status" value="1"/>
</dbReference>
<dbReference type="EC" id="7.2.2.8" evidence="3"/>
<evidence type="ECO:0000256" key="15">
    <source>
        <dbReference type="ARBA" id="ARBA00023008"/>
    </source>
</evidence>
<evidence type="ECO:0000256" key="1">
    <source>
        <dbReference type="ARBA" id="ARBA00004127"/>
    </source>
</evidence>
<dbReference type="InterPro" id="IPR036163">
    <property type="entry name" value="HMA_dom_sf"/>
</dbReference>
<gene>
    <name evidence="23" type="ORF">J2S15_002046</name>
</gene>
<dbReference type="NCBIfam" id="TIGR01511">
    <property type="entry name" value="ATPase-IB1_Cu"/>
    <property type="match status" value="1"/>
</dbReference>
<dbReference type="InterPro" id="IPR027256">
    <property type="entry name" value="P-typ_ATPase_IB"/>
</dbReference>
<evidence type="ECO:0000256" key="17">
    <source>
        <dbReference type="ARBA" id="ARBA00023136"/>
    </source>
</evidence>
<evidence type="ECO:0000256" key="11">
    <source>
        <dbReference type="ARBA" id="ARBA00022840"/>
    </source>
</evidence>
<evidence type="ECO:0000256" key="3">
    <source>
        <dbReference type="ARBA" id="ARBA00012517"/>
    </source>
</evidence>
<dbReference type="Pfam" id="PF00702">
    <property type="entry name" value="Hydrolase"/>
    <property type="match status" value="1"/>
</dbReference>
<evidence type="ECO:0000256" key="16">
    <source>
        <dbReference type="ARBA" id="ARBA00023065"/>
    </source>
</evidence>
<feature type="transmembrane region" description="Helical" evidence="21">
    <location>
        <begin position="126"/>
        <end position="143"/>
    </location>
</feature>
<comment type="subcellular location">
    <subcellularLocation>
        <location evidence="21">Cell membrane</location>
    </subcellularLocation>
    <subcellularLocation>
        <location evidence="1">Endomembrane system</location>
        <topology evidence="1">Multi-pass membrane protein</topology>
    </subcellularLocation>
</comment>
<dbReference type="PROSITE" id="PS01047">
    <property type="entry name" value="HMA_1"/>
    <property type="match status" value="2"/>
</dbReference>
<evidence type="ECO:0000256" key="8">
    <source>
        <dbReference type="ARBA" id="ARBA00022737"/>
    </source>
</evidence>
<dbReference type="PRINTS" id="PR00943">
    <property type="entry name" value="CUATPASE"/>
</dbReference>
<keyword evidence="7 21" id="KW-0479">Metal-binding</keyword>
<keyword evidence="8" id="KW-0677">Repeat</keyword>
<evidence type="ECO:0000256" key="20">
    <source>
        <dbReference type="ARBA" id="ARBA00049289"/>
    </source>
</evidence>
<keyword evidence="16" id="KW-0406">Ion transport</keyword>
<dbReference type="Gene3D" id="3.40.1110.10">
    <property type="entry name" value="Calcium-transporting ATPase, cytoplasmic domain N"/>
    <property type="match status" value="1"/>
</dbReference>
<evidence type="ECO:0000256" key="9">
    <source>
        <dbReference type="ARBA" id="ARBA00022741"/>
    </source>
</evidence>
<dbReference type="InterPro" id="IPR001757">
    <property type="entry name" value="P_typ_ATPase"/>
</dbReference>
<evidence type="ECO:0000256" key="14">
    <source>
        <dbReference type="ARBA" id="ARBA00022989"/>
    </source>
</evidence>
<dbReference type="InterPro" id="IPR017969">
    <property type="entry name" value="Heavy-metal-associated_CS"/>
</dbReference>
<dbReference type="InterPro" id="IPR059000">
    <property type="entry name" value="ATPase_P-type_domA"/>
</dbReference>
<keyword evidence="13" id="KW-1278">Translocase</keyword>
<dbReference type="RefSeq" id="WP_307407903.1">
    <property type="nucleotide sequence ID" value="NZ_JAUSUR010000003.1"/>
</dbReference>
<dbReference type="Gene3D" id="2.70.150.10">
    <property type="entry name" value="Calcium-transporting ATPase, cytoplasmic transduction domain A"/>
    <property type="match status" value="1"/>
</dbReference>
<feature type="transmembrane region" description="Helical" evidence="21">
    <location>
        <begin position="164"/>
        <end position="183"/>
    </location>
</feature>
<dbReference type="Proteomes" id="UP001230220">
    <property type="component" value="Unassembled WGS sequence"/>
</dbReference>
<dbReference type="SFLD" id="SFLDS00003">
    <property type="entry name" value="Haloacid_Dehalogenase"/>
    <property type="match status" value="1"/>
</dbReference>
<dbReference type="SUPFAM" id="SSF81665">
    <property type="entry name" value="Calcium ATPase, transmembrane domain M"/>
    <property type="match status" value="1"/>
</dbReference>
<keyword evidence="15" id="KW-0186">Copper</keyword>
<dbReference type="SUPFAM" id="SSF81653">
    <property type="entry name" value="Calcium ATPase, transduction domain A"/>
    <property type="match status" value="1"/>
</dbReference>
<evidence type="ECO:0000256" key="12">
    <source>
        <dbReference type="ARBA" id="ARBA00022842"/>
    </source>
</evidence>
<dbReference type="PROSITE" id="PS00154">
    <property type="entry name" value="ATPASE_E1_E2"/>
    <property type="match status" value="1"/>
</dbReference>
<feature type="domain" description="HMA" evidence="22">
    <location>
        <begin position="776"/>
        <end position="840"/>
    </location>
</feature>
<dbReference type="Gene3D" id="3.30.70.100">
    <property type="match status" value="2"/>
</dbReference>
<evidence type="ECO:0000256" key="2">
    <source>
        <dbReference type="ARBA" id="ARBA00006024"/>
    </source>
</evidence>
<evidence type="ECO:0000256" key="5">
    <source>
        <dbReference type="ARBA" id="ARBA00022448"/>
    </source>
</evidence>
<dbReference type="NCBIfam" id="TIGR00003">
    <property type="entry name" value="copper ion binding protein"/>
    <property type="match status" value="2"/>
</dbReference>
<evidence type="ECO:0000256" key="6">
    <source>
        <dbReference type="ARBA" id="ARBA00022692"/>
    </source>
</evidence>
<evidence type="ECO:0000259" key="22">
    <source>
        <dbReference type="PROSITE" id="PS50846"/>
    </source>
</evidence>
<evidence type="ECO:0000256" key="21">
    <source>
        <dbReference type="RuleBase" id="RU362081"/>
    </source>
</evidence>
<dbReference type="InterPro" id="IPR023299">
    <property type="entry name" value="ATPase_P-typ_cyto_dom_N"/>
</dbReference>
<proteinExistence type="inferred from homology"/>
<dbReference type="NCBIfam" id="TIGR01525">
    <property type="entry name" value="ATPase-IB_hvy"/>
    <property type="match status" value="1"/>
</dbReference>
<accession>A0ABU0E333</accession>
<feature type="transmembrane region" description="Helical" evidence="21">
    <location>
        <begin position="696"/>
        <end position="718"/>
    </location>
</feature>
<feature type="transmembrane region" description="Helical" evidence="21">
    <location>
        <begin position="203"/>
        <end position="221"/>
    </location>
</feature>
<dbReference type="InterPro" id="IPR044492">
    <property type="entry name" value="P_typ_ATPase_HD_dom"/>
</dbReference>
<feature type="transmembrane region" description="Helical" evidence="21">
    <location>
        <begin position="93"/>
        <end position="114"/>
    </location>
</feature>
<keyword evidence="10" id="KW-0187">Copper transport</keyword>
<dbReference type="EMBL" id="JAUSUR010000003">
    <property type="protein sequence ID" value="MDQ0361299.1"/>
    <property type="molecule type" value="Genomic_DNA"/>
</dbReference>
<keyword evidence="17 21" id="KW-0472">Membrane</keyword>
<comment type="caution">
    <text evidence="23">The sequence shown here is derived from an EMBL/GenBank/DDBJ whole genome shotgun (WGS) entry which is preliminary data.</text>
</comment>
<keyword evidence="12" id="KW-0460">Magnesium</keyword>
<keyword evidence="21" id="KW-1003">Cell membrane</keyword>
<feature type="transmembrane region" description="Helical" evidence="21">
    <location>
        <begin position="355"/>
        <end position="377"/>
    </location>
</feature>
<dbReference type="InterPro" id="IPR023214">
    <property type="entry name" value="HAD_sf"/>
</dbReference>
<keyword evidence="6 21" id="KW-0812">Transmembrane</keyword>
<evidence type="ECO:0000313" key="23">
    <source>
        <dbReference type="EMBL" id="MDQ0361299.1"/>
    </source>
</evidence>
<dbReference type="PANTHER" id="PTHR43520">
    <property type="entry name" value="ATP7, ISOFORM B"/>
    <property type="match status" value="1"/>
</dbReference>
<organism evidence="23 24">
    <name type="scientific">Breznakia pachnodae</name>
    <dbReference type="NCBI Taxonomy" id="265178"/>
    <lineage>
        <taxon>Bacteria</taxon>
        <taxon>Bacillati</taxon>
        <taxon>Bacillota</taxon>
        <taxon>Erysipelotrichia</taxon>
        <taxon>Erysipelotrichales</taxon>
        <taxon>Erysipelotrichaceae</taxon>
        <taxon>Breznakia</taxon>
    </lineage>
</organism>
<sequence length="846" mass="90687">MKQKFDITGMTCSACANHVEKAVNKLSGTKEANVNLMQNVLQIEYDEATTSADDIKQAVEKAGYGISQQGVTKTAATIENKLHKDTDSIKKRLWTSVILLIVLMYIAMGHMIGIPLPSFLSGLHNSINFAMSQFLITLVIVYLNRSYFINGFKTLIHLAPTMDTLIAIGSTAAIVYGVYAILQMGQGLAYQDWHLVEMYHMDLYFESAATIVTLITVGKYLESRSKGKTNDSIEKLMNLAPKTAIIEVDGVEQEVPLETVQKGDILVVRSGSSVPVDGVIVEGNSTIDEAAITGESMPVEKSVQAKVTGGTISVSGFFKMKATRVGEDTTLAQIIQLVEDANSSKAPIAKLADKVSGVFVPIVIAIAIVATATWLLMGYSTSFSLSIGIAVLIISCPCALGLATPTAIMVGTGKGAENGILFKNAESLETMQSIEVIVLDKTGTVTQGKPTVSDIYINSGDETSLLQIALDIEHASEHPLATAIVAKASEQGLSAVKMDEFTQVPGQGIVAKRDNSTYLAGNQKMMDEHKIDIQSFEQVISNLADDGKTPLFFTKDNEVLGIIALADKIKANSKAAIQQLLKMNKEVVLLSGDNNKTATAIGKQLGLTSIISDVLPQDKEQYIRSIKDSGKKVAMVGDGINDAPALARADIGIAIGAGTDIAIESADIVLMHSDLLDVVTTIKLSKATLHNIKQNLFWAFIYNIIGIPIAAGVFYPAFGFKLNPMFGSAAMSLSSLFVVSNALRLRFFKPEHQTSEITEQTHERVEVTISKGGAKMKKVMIVEGMSCGHCQKRVEDALNKLDGVTAVVDLDNKTATVTMDQPVDDAVLTSAVDDAGYEVTSIKEGA</sequence>
<dbReference type="SFLD" id="SFLDF00027">
    <property type="entry name" value="p-type_atpase"/>
    <property type="match status" value="1"/>
</dbReference>
<comment type="similarity">
    <text evidence="2 21">Belongs to the cation transport ATPase (P-type) (TC 3.A.3) family. Type IB subfamily.</text>
</comment>
<evidence type="ECO:0000256" key="19">
    <source>
        <dbReference type="ARBA" id="ARBA00033239"/>
    </source>
</evidence>
<dbReference type="InterPro" id="IPR008250">
    <property type="entry name" value="ATPase_P-typ_transduc_dom_A_sf"/>
</dbReference>
<dbReference type="InterPro" id="IPR036412">
    <property type="entry name" value="HAD-like_sf"/>
</dbReference>
<dbReference type="Pfam" id="PF00403">
    <property type="entry name" value="HMA"/>
    <property type="match status" value="2"/>
</dbReference>
<evidence type="ECO:0000256" key="10">
    <source>
        <dbReference type="ARBA" id="ARBA00022796"/>
    </source>
</evidence>
<protein>
    <recommendedName>
        <fullName evidence="4">Copper-exporting P-type ATPase</fullName>
        <ecNumber evidence="3">7.2.2.8</ecNumber>
    </recommendedName>
    <alternativeName>
        <fullName evidence="18">Copper-exporting P-type ATPase A</fullName>
    </alternativeName>
    <alternativeName>
        <fullName evidence="19">Cu(+)-exporting ATPase</fullName>
    </alternativeName>
</protein>
<keyword evidence="5" id="KW-0813">Transport</keyword>
<keyword evidence="9 21" id="KW-0547">Nucleotide-binding</keyword>
<dbReference type="Pfam" id="PF00122">
    <property type="entry name" value="E1-E2_ATPase"/>
    <property type="match status" value="1"/>
</dbReference>
<reference evidence="23 24" key="1">
    <citation type="submission" date="2023-07" db="EMBL/GenBank/DDBJ databases">
        <title>Genomic Encyclopedia of Type Strains, Phase IV (KMG-IV): sequencing the most valuable type-strain genomes for metagenomic binning, comparative biology and taxonomic classification.</title>
        <authorList>
            <person name="Goeker M."/>
        </authorList>
    </citation>
    <scope>NUCLEOTIDE SEQUENCE [LARGE SCALE GENOMIC DNA]</scope>
    <source>
        <strain evidence="23 24">DSM 16784</strain>
    </source>
</reference>
<feature type="transmembrane region" description="Helical" evidence="21">
    <location>
        <begin position="383"/>
        <end position="404"/>
    </location>
</feature>
<evidence type="ECO:0000313" key="24">
    <source>
        <dbReference type="Proteomes" id="UP001230220"/>
    </source>
</evidence>
<dbReference type="Gene3D" id="3.40.50.1000">
    <property type="entry name" value="HAD superfamily/HAD-like"/>
    <property type="match status" value="1"/>
</dbReference>
<dbReference type="PRINTS" id="PR00119">
    <property type="entry name" value="CATATPASE"/>
</dbReference>
<dbReference type="InterPro" id="IPR006121">
    <property type="entry name" value="HMA_dom"/>
</dbReference>
<evidence type="ECO:0000256" key="7">
    <source>
        <dbReference type="ARBA" id="ARBA00022723"/>
    </source>
</evidence>
<dbReference type="InterPro" id="IPR006122">
    <property type="entry name" value="HMA_Cu_ion-bd"/>
</dbReference>
<dbReference type="SUPFAM" id="SSF55008">
    <property type="entry name" value="HMA, heavy metal-associated domain"/>
    <property type="match status" value="2"/>
</dbReference>
<evidence type="ECO:0000256" key="13">
    <source>
        <dbReference type="ARBA" id="ARBA00022967"/>
    </source>
</evidence>
<dbReference type="PANTHER" id="PTHR43520:SF8">
    <property type="entry name" value="P-TYPE CU(+) TRANSPORTER"/>
    <property type="match status" value="1"/>
</dbReference>
<evidence type="ECO:0000256" key="18">
    <source>
        <dbReference type="ARBA" id="ARBA00029719"/>
    </source>
</evidence>
<dbReference type="CDD" id="cd02094">
    <property type="entry name" value="P-type_ATPase_Cu-like"/>
    <property type="match status" value="1"/>
</dbReference>
<evidence type="ECO:0000256" key="4">
    <source>
        <dbReference type="ARBA" id="ARBA00015102"/>
    </source>
</evidence>
<dbReference type="InterPro" id="IPR018303">
    <property type="entry name" value="ATPase_P-typ_P_site"/>
</dbReference>
<name>A0ABU0E333_9FIRM</name>
<dbReference type="SFLD" id="SFLDG00002">
    <property type="entry name" value="C1.7:_P-type_atpase_like"/>
    <property type="match status" value="1"/>
</dbReference>
<dbReference type="PROSITE" id="PS50846">
    <property type="entry name" value="HMA_2"/>
    <property type="match status" value="2"/>
</dbReference>